<evidence type="ECO:0000313" key="1">
    <source>
        <dbReference type="EMBL" id="KAL3532499.1"/>
    </source>
</evidence>
<dbReference type="Proteomes" id="UP001630127">
    <property type="component" value="Unassembled WGS sequence"/>
</dbReference>
<evidence type="ECO:0000313" key="2">
    <source>
        <dbReference type="Proteomes" id="UP001630127"/>
    </source>
</evidence>
<name>A0ABD3AMX8_9GENT</name>
<gene>
    <name evidence="1" type="ORF">ACH5RR_006020</name>
</gene>
<dbReference type="AlphaFoldDB" id="A0ABD3AMX8"/>
<accession>A0ABD3AMX8</accession>
<organism evidence="1 2">
    <name type="scientific">Cinchona calisaya</name>
    <dbReference type="NCBI Taxonomy" id="153742"/>
    <lineage>
        <taxon>Eukaryota</taxon>
        <taxon>Viridiplantae</taxon>
        <taxon>Streptophyta</taxon>
        <taxon>Embryophyta</taxon>
        <taxon>Tracheophyta</taxon>
        <taxon>Spermatophyta</taxon>
        <taxon>Magnoliopsida</taxon>
        <taxon>eudicotyledons</taxon>
        <taxon>Gunneridae</taxon>
        <taxon>Pentapetalae</taxon>
        <taxon>asterids</taxon>
        <taxon>lamiids</taxon>
        <taxon>Gentianales</taxon>
        <taxon>Rubiaceae</taxon>
        <taxon>Cinchonoideae</taxon>
        <taxon>Cinchoneae</taxon>
        <taxon>Cinchona</taxon>
    </lineage>
</organism>
<comment type="caution">
    <text evidence="1">The sequence shown here is derived from an EMBL/GenBank/DDBJ whole genome shotgun (WGS) entry which is preliminary data.</text>
</comment>
<keyword evidence="2" id="KW-1185">Reference proteome</keyword>
<reference evidence="1 2" key="1">
    <citation type="submission" date="2024-11" db="EMBL/GenBank/DDBJ databases">
        <title>A near-complete genome assembly of Cinchona calisaya.</title>
        <authorList>
            <person name="Lian D.C."/>
            <person name="Zhao X.W."/>
            <person name="Wei L."/>
        </authorList>
    </citation>
    <scope>NUCLEOTIDE SEQUENCE [LARGE SCALE GENOMIC DNA]</scope>
    <source>
        <tissue evidence="1">Nenye</tissue>
    </source>
</reference>
<dbReference type="EMBL" id="JBJUIK010000003">
    <property type="protein sequence ID" value="KAL3532499.1"/>
    <property type="molecule type" value="Genomic_DNA"/>
</dbReference>
<protein>
    <submittedName>
        <fullName evidence="1">Uncharacterized protein</fullName>
    </submittedName>
</protein>
<proteinExistence type="predicted"/>
<sequence length="105" mass="12064">MSSATKSSHELKVSLKMVWKIIYQMPLDSTLYTLEPAKCPICVIRMDNKENVNLVFWPRRCRRLCIIFGTCLLEEQRVLSVGSAIATLKLVIFGTRLSFVLSWIL</sequence>